<evidence type="ECO:0000256" key="7">
    <source>
        <dbReference type="ARBA" id="ARBA00022729"/>
    </source>
</evidence>
<dbReference type="PRINTS" id="PR01820">
    <property type="entry name" value="DESMOCOLLIN"/>
</dbReference>
<evidence type="ECO:0000256" key="15">
    <source>
        <dbReference type="SAM" id="MobiDB-lite"/>
    </source>
</evidence>
<comment type="subcellular location">
    <subcellularLocation>
        <location evidence="1">Cell membrane</location>
        <topology evidence="1">Single-pass type I membrane protein</topology>
    </subcellularLocation>
    <subcellularLocation>
        <location evidence="2">Cytoplasm</location>
    </subcellularLocation>
</comment>
<dbReference type="GO" id="GO:0007156">
    <property type="term" value="P:homophilic cell adhesion via plasma membrane adhesion molecules"/>
    <property type="evidence" value="ECO:0007669"/>
    <property type="project" value="InterPro"/>
</dbReference>
<evidence type="ECO:0000256" key="6">
    <source>
        <dbReference type="ARBA" id="ARBA00022723"/>
    </source>
</evidence>
<keyword evidence="12 16" id="KW-0472">Membrane</keyword>
<dbReference type="SMART" id="SM00112">
    <property type="entry name" value="CA"/>
    <property type="match status" value="4"/>
</dbReference>
<dbReference type="GO" id="GO:0005737">
    <property type="term" value="C:cytoplasm"/>
    <property type="evidence" value="ECO:0007669"/>
    <property type="project" value="UniProtKB-SubCell"/>
</dbReference>
<protein>
    <recommendedName>
        <fullName evidence="18">Cadherin domain-containing protein</fullName>
    </recommendedName>
</protein>
<dbReference type="PANTHER" id="PTHR24027">
    <property type="entry name" value="CADHERIN-23"/>
    <property type="match status" value="1"/>
</dbReference>
<dbReference type="FunFam" id="2.60.40.60:FF:000019">
    <property type="entry name" value="Cadherin 2"/>
    <property type="match status" value="1"/>
</dbReference>
<evidence type="ECO:0000256" key="4">
    <source>
        <dbReference type="ARBA" id="ARBA00022490"/>
    </source>
</evidence>
<sequence>MRCFFLLVYCLSGARSSELLRRHRREWTTDSFELEEGYPGPFPYELGKVNIDRQNRLNFKLYGEGVDEAPMGVISIDKESGMLYVHKAVDYEEWQKLELICEARKMDVSTDTRQVTRLRLEIFIKDINDNPPRFENSLYETTVDQENTQGSNILKVHATDIDESKTLNSTFHYEIKSVSPNVRDTEFFVDKSGNISFKGCLNHEVAEKFTLMVEAIDHGEVVSLSSSTTVVIHVRDGNNHLPVFSDQTGTGKVKESETGVSPLRLHVTDKDTPHTSGWRARYTVHGDERENFHILTDLETNDGILTVVKPLDFENGAQRELLISVENEAPYYSCEVKERTPSGLWKVDTIKGHDPSGAAEPQSVKVTINVEDTNDPPEFNVTLKEVTVMENVPAGTWVDKVTAVDPDSSYSKEFVYKVGNDPAGWVTVDPLTGNITMIKTPDRESPHVVNGIYTILVYAVDKGIPPMTGTATLHIHVSDQNDNVPQLKVDSLDVCVSDAPTTTNIEAFDPDEAPYGGPFTFELLGNVEGKWRLNPDYGYTAGLVKEPGVYPGQHTIHLKISDMQGAFKVYNLSVTACDCAVTPNCRIRQNSEIKVGPYALCIIISSLLLLLFLLLLTFTISSKREFVTMEPEDRSEGILLQSNTEAPGDNCEIPFTIMEKPVCMEQFNQSNFHIPLNGMANGRYSATMGMNEVQTFGSFRSLHSQPRDFTQRSIHPRFGNFRRESQYSQYSYTGNQSNWNFPLTTGYDSSHQFEDMGNMNVLQTQNLSCAMESNDMQLHQKLTSLWEKEGDLLDDELHIYSELGESDTTPELDAISISEEDSFQDTLEVLGPKFHQLASICMTAKDSQPKEIHSPCENLRKESLSYQHSYPQNQSDGNSPITTNYDSSHQFEDMGNMNVLQSQNLSCATESIELMPLHQKTTSPPEKKGDLDSDLHSYAQEGDSDAASELNRISISEGCSYQDTLEDLGPKCHQLPCICSPTQRQDSRYYDI</sequence>
<evidence type="ECO:0000256" key="14">
    <source>
        <dbReference type="PROSITE-ProRule" id="PRU00043"/>
    </source>
</evidence>
<keyword evidence="3" id="KW-1003">Cell membrane</keyword>
<keyword evidence="10" id="KW-0130">Cell adhesion</keyword>
<feature type="region of interest" description="Disordered" evidence="15">
    <location>
        <begin position="916"/>
        <end position="948"/>
    </location>
</feature>
<dbReference type="GO" id="GO:0008013">
    <property type="term" value="F:beta-catenin binding"/>
    <property type="evidence" value="ECO:0007669"/>
    <property type="project" value="TreeGrafter"/>
</dbReference>
<dbReference type="PROSITE" id="PS00232">
    <property type="entry name" value="CADHERIN_1"/>
    <property type="match status" value="2"/>
</dbReference>
<keyword evidence="7 17" id="KW-0732">Signal</keyword>
<feature type="domain" description="Cadherin" evidence="18">
    <location>
        <begin position="26"/>
        <end position="134"/>
    </location>
</feature>
<feature type="chain" id="PRO_5044258070" description="Cadherin domain-containing protein" evidence="17">
    <location>
        <begin position="17"/>
        <end position="992"/>
    </location>
</feature>
<evidence type="ECO:0000256" key="8">
    <source>
        <dbReference type="ARBA" id="ARBA00022737"/>
    </source>
</evidence>
<keyword evidence="4" id="KW-0963">Cytoplasm</keyword>
<keyword evidence="13" id="KW-0325">Glycoprotein</keyword>
<dbReference type="GO" id="GO:0007043">
    <property type="term" value="P:cell-cell junction assembly"/>
    <property type="evidence" value="ECO:0007669"/>
    <property type="project" value="TreeGrafter"/>
</dbReference>
<evidence type="ECO:0000313" key="20">
    <source>
        <dbReference type="Proteomes" id="UP000472276"/>
    </source>
</evidence>
<organism evidence="19 20">
    <name type="scientific">Oreochromis aureus</name>
    <name type="common">Israeli tilapia</name>
    <name type="synonym">Chromis aureus</name>
    <dbReference type="NCBI Taxonomy" id="47969"/>
    <lineage>
        <taxon>Eukaryota</taxon>
        <taxon>Metazoa</taxon>
        <taxon>Chordata</taxon>
        <taxon>Craniata</taxon>
        <taxon>Vertebrata</taxon>
        <taxon>Euteleostomi</taxon>
        <taxon>Actinopterygii</taxon>
        <taxon>Neopterygii</taxon>
        <taxon>Teleostei</taxon>
        <taxon>Neoteleostei</taxon>
        <taxon>Acanthomorphata</taxon>
        <taxon>Ovalentaria</taxon>
        <taxon>Cichlomorphae</taxon>
        <taxon>Cichliformes</taxon>
        <taxon>Cichlidae</taxon>
        <taxon>African cichlids</taxon>
        <taxon>Pseudocrenilabrinae</taxon>
        <taxon>Oreochromini</taxon>
        <taxon>Oreochromis</taxon>
    </lineage>
</organism>
<keyword evidence="20" id="KW-1185">Reference proteome</keyword>
<feature type="compositionally biased region" description="Basic and acidic residues" evidence="15">
    <location>
        <begin position="925"/>
        <end position="935"/>
    </location>
</feature>
<evidence type="ECO:0000256" key="13">
    <source>
        <dbReference type="ARBA" id="ARBA00023180"/>
    </source>
</evidence>
<feature type="domain" description="Cadherin" evidence="18">
    <location>
        <begin position="380"/>
        <end position="487"/>
    </location>
</feature>
<dbReference type="Gene3D" id="2.60.40.60">
    <property type="entry name" value="Cadherins"/>
    <property type="match status" value="5"/>
</dbReference>
<evidence type="ECO:0000256" key="17">
    <source>
        <dbReference type="SAM" id="SignalP"/>
    </source>
</evidence>
<feature type="transmembrane region" description="Helical" evidence="16">
    <location>
        <begin position="595"/>
        <end position="616"/>
    </location>
</feature>
<reference evidence="20" key="1">
    <citation type="submission" date="2020-03" db="EMBL/GenBank/DDBJ databases">
        <title>Evolution of repeat sequences and sex chromosomes of tilapia species revealed by chromosome-level genomes.</title>
        <authorList>
            <person name="Xu L."/>
            <person name="Tao W."/>
            <person name="Wang D."/>
            <person name="Zhou Q."/>
        </authorList>
    </citation>
    <scope>NUCLEOTIDE SEQUENCE [LARGE SCALE GENOMIC DNA]</scope>
    <source>
        <strain evidence="20">Israel</strain>
    </source>
</reference>
<keyword evidence="11 16" id="KW-1133">Transmembrane helix</keyword>
<dbReference type="GO" id="GO:0016339">
    <property type="term" value="P:calcium-dependent cell-cell adhesion via plasma membrane cell adhesion molecules"/>
    <property type="evidence" value="ECO:0007669"/>
    <property type="project" value="TreeGrafter"/>
</dbReference>
<keyword evidence="9 14" id="KW-0106">Calcium</keyword>
<reference evidence="19" key="2">
    <citation type="submission" date="2025-08" db="UniProtKB">
        <authorList>
            <consortium name="Ensembl"/>
        </authorList>
    </citation>
    <scope>IDENTIFICATION</scope>
</reference>
<dbReference type="CDD" id="cd11304">
    <property type="entry name" value="Cadherin_repeat"/>
    <property type="match status" value="4"/>
</dbReference>
<evidence type="ECO:0000256" key="12">
    <source>
        <dbReference type="ARBA" id="ARBA00023136"/>
    </source>
</evidence>
<feature type="domain" description="Cadherin" evidence="18">
    <location>
        <begin position="245"/>
        <end position="379"/>
    </location>
</feature>
<dbReference type="GO" id="GO:0045296">
    <property type="term" value="F:cadherin binding"/>
    <property type="evidence" value="ECO:0007669"/>
    <property type="project" value="TreeGrafter"/>
</dbReference>
<keyword evidence="8" id="KW-0677">Repeat</keyword>
<keyword evidence="5 16" id="KW-0812">Transmembrane</keyword>
<name>A0AAZ1Y2N4_OREAU</name>
<evidence type="ECO:0000256" key="1">
    <source>
        <dbReference type="ARBA" id="ARBA00004251"/>
    </source>
</evidence>
<dbReference type="GO" id="GO:0044331">
    <property type="term" value="P:cell-cell adhesion mediated by cadherin"/>
    <property type="evidence" value="ECO:0007669"/>
    <property type="project" value="TreeGrafter"/>
</dbReference>
<dbReference type="InterPro" id="IPR015919">
    <property type="entry name" value="Cadherin-like_sf"/>
</dbReference>
<evidence type="ECO:0000256" key="11">
    <source>
        <dbReference type="ARBA" id="ARBA00022989"/>
    </source>
</evidence>
<dbReference type="GeneID" id="116327109"/>
<dbReference type="GO" id="GO:0016477">
    <property type="term" value="P:cell migration"/>
    <property type="evidence" value="ECO:0007669"/>
    <property type="project" value="TreeGrafter"/>
</dbReference>
<dbReference type="SUPFAM" id="SSF49313">
    <property type="entry name" value="Cadherin-like"/>
    <property type="match status" value="5"/>
</dbReference>
<dbReference type="Ensembl" id="ENSOABT00000074544.1">
    <property type="protein sequence ID" value="ENSOABP00000074062.1"/>
    <property type="gene ID" value="ENSOABG00000038583.1"/>
</dbReference>
<dbReference type="KEGG" id="oau:116327109"/>
<reference evidence="19" key="3">
    <citation type="submission" date="2025-09" db="UniProtKB">
        <authorList>
            <consortium name="Ensembl"/>
        </authorList>
    </citation>
    <scope>IDENTIFICATION</scope>
</reference>
<keyword evidence="6" id="KW-0479">Metal-binding</keyword>
<dbReference type="GO" id="GO:0005509">
    <property type="term" value="F:calcium ion binding"/>
    <property type="evidence" value="ECO:0007669"/>
    <property type="project" value="UniProtKB-UniRule"/>
</dbReference>
<dbReference type="GO" id="GO:0016342">
    <property type="term" value="C:catenin complex"/>
    <property type="evidence" value="ECO:0007669"/>
    <property type="project" value="TreeGrafter"/>
</dbReference>
<dbReference type="InterPro" id="IPR039808">
    <property type="entry name" value="Cadherin"/>
</dbReference>
<evidence type="ECO:0000256" key="16">
    <source>
        <dbReference type="SAM" id="Phobius"/>
    </source>
</evidence>
<dbReference type="InterPro" id="IPR020894">
    <property type="entry name" value="Cadherin_CS"/>
</dbReference>
<dbReference type="AlphaFoldDB" id="A0AAZ1Y2N4"/>
<dbReference type="GO" id="GO:0034332">
    <property type="term" value="P:adherens junction organization"/>
    <property type="evidence" value="ECO:0007669"/>
    <property type="project" value="TreeGrafter"/>
</dbReference>
<dbReference type="InterPro" id="IPR027397">
    <property type="entry name" value="Catenin-bd_sf"/>
</dbReference>
<dbReference type="RefSeq" id="XP_031604452.2">
    <property type="nucleotide sequence ID" value="XM_031748592.2"/>
</dbReference>
<dbReference type="Proteomes" id="UP000472276">
    <property type="component" value="Unassembled WGS sequence"/>
</dbReference>
<gene>
    <name evidence="19" type="primary">LOC116327109</name>
</gene>
<dbReference type="Pfam" id="PF00028">
    <property type="entry name" value="Cadherin"/>
    <property type="match status" value="3"/>
</dbReference>
<evidence type="ECO:0000256" key="5">
    <source>
        <dbReference type="ARBA" id="ARBA00022692"/>
    </source>
</evidence>
<dbReference type="InterPro" id="IPR002126">
    <property type="entry name" value="Cadherin-like_dom"/>
</dbReference>
<dbReference type="PRINTS" id="PR00205">
    <property type="entry name" value="CADHERIN"/>
</dbReference>
<dbReference type="FunFam" id="2.60.40.60:FF:000158">
    <property type="entry name" value="Dachsous cadherin-related 1"/>
    <property type="match status" value="1"/>
</dbReference>
<dbReference type="GO" id="GO:0005912">
    <property type="term" value="C:adherens junction"/>
    <property type="evidence" value="ECO:0007669"/>
    <property type="project" value="TreeGrafter"/>
</dbReference>
<feature type="domain" description="Cadherin" evidence="18">
    <location>
        <begin position="135"/>
        <end position="244"/>
    </location>
</feature>
<dbReference type="PANTHER" id="PTHR24027:SF433">
    <property type="entry name" value="CADHERIN 27-RELATED"/>
    <property type="match status" value="1"/>
</dbReference>
<evidence type="ECO:0000256" key="2">
    <source>
        <dbReference type="ARBA" id="ARBA00004496"/>
    </source>
</evidence>
<feature type="signal peptide" evidence="17">
    <location>
        <begin position="1"/>
        <end position="16"/>
    </location>
</feature>
<dbReference type="GO" id="GO:0000902">
    <property type="term" value="P:cell morphogenesis"/>
    <property type="evidence" value="ECO:0007669"/>
    <property type="project" value="TreeGrafter"/>
</dbReference>
<dbReference type="FunFam" id="2.60.40.60:FF:000011">
    <property type="entry name" value="Cadherin 1"/>
    <property type="match status" value="1"/>
</dbReference>
<dbReference type="PROSITE" id="PS50268">
    <property type="entry name" value="CADHERIN_2"/>
    <property type="match status" value="4"/>
</dbReference>
<evidence type="ECO:0000256" key="9">
    <source>
        <dbReference type="ARBA" id="ARBA00022837"/>
    </source>
</evidence>
<evidence type="ECO:0000256" key="10">
    <source>
        <dbReference type="ARBA" id="ARBA00022889"/>
    </source>
</evidence>
<evidence type="ECO:0000313" key="19">
    <source>
        <dbReference type="Ensembl" id="ENSOABP00000074062.1"/>
    </source>
</evidence>
<accession>A0AAZ1Y2N4</accession>
<dbReference type="Gene3D" id="4.10.900.10">
    <property type="entry name" value="TCF3-CBD (Catenin binding domain)"/>
    <property type="match status" value="1"/>
</dbReference>
<evidence type="ECO:0000259" key="18">
    <source>
        <dbReference type="PROSITE" id="PS50268"/>
    </source>
</evidence>
<proteinExistence type="predicted"/>
<evidence type="ECO:0000256" key="3">
    <source>
        <dbReference type="ARBA" id="ARBA00022475"/>
    </source>
</evidence>
<dbReference type="GO" id="GO:0060027">
    <property type="term" value="P:convergent extension involved in gastrulation"/>
    <property type="evidence" value="ECO:0007669"/>
    <property type="project" value="UniProtKB-ARBA"/>
</dbReference>
<dbReference type="FunFam" id="2.60.40.60:FF:000095">
    <property type="entry name" value="Cadherin 13"/>
    <property type="match status" value="1"/>
</dbReference>